<keyword evidence="5 8" id="KW-0645">Protease</keyword>
<feature type="binding site" evidence="8">
    <location>
        <position position="277"/>
    </location>
    <ligand>
        <name>Mn(2+)</name>
        <dbReference type="ChEBI" id="CHEBI:29035"/>
        <label>2</label>
    </ligand>
</feature>
<evidence type="ECO:0000259" key="9">
    <source>
        <dbReference type="Pfam" id="PF00883"/>
    </source>
</evidence>
<proteinExistence type="inferred from homology"/>
<protein>
    <recommendedName>
        <fullName evidence="8">Probable cytosol aminopeptidase</fullName>
        <ecNumber evidence="8">3.4.11.1</ecNumber>
    </recommendedName>
    <alternativeName>
        <fullName evidence="8">Leucine aminopeptidase</fullName>
        <shortName evidence="8">LAP</shortName>
        <ecNumber evidence="8">3.4.11.10</ecNumber>
    </alternativeName>
    <alternativeName>
        <fullName evidence="8">Leucyl aminopeptidase</fullName>
    </alternativeName>
</protein>
<feature type="binding site" evidence="8">
    <location>
        <position position="272"/>
    </location>
    <ligand>
        <name>Mn(2+)</name>
        <dbReference type="ChEBI" id="CHEBI:29035"/>
        <label>2</label>
    </ligand>
</feature>
<dbReference type="PRINTS" id="PR00481">
    <property type="entry name" value="LAMNOPPTDASE"/>
</dbReference>
<dbReference type="Pfam" id="PF00883">
    <property type="entry name" value="Peptidase_M17"/>
    <property type="match status" value="1"/>
</dbReference>
<dbReference type="Proteomes" id="UP000005835">
    <property type="component" value="Unassembled WGS sequence"/>
</dbReference>
<gene>
    <name evidence="8" type="primary">pepA</name>
    <name evidence="11" type="ORF">HMPREF9465_01778</name>
</gene>
<dbReference type="HOGENOM" id="CLU_013734_0_1_4"/>
<keyword evidence="8" id="KW-0963">Cytoplasm</keyword>
<dbReference type="InterPro" id="IPR011356">
    <property type="entry name" value="Leucine_aapep/pepB"/>
</dbReference>
<name>K1JKP0_9BURK</name>
<accession>K1JKP0</accession>
<dbReference type="EMBL" id="ADMG01000037">
    <property type="protein sequence ID" value="EKB30731.1"/>
    <property type="molecule type" value="Genomic_DNA"/>
</dbReference>
<comment type="subcellular location">
    <subcellularLocation>
        <location evidence="8">Cytoplasm</location>
    </subcellularLocation>
</comment>
<evidence type="ECO:0000256" key="4">
    <source>
        <dbReference type="ARBA" id="ARBA00022438"/>
    </source>
</evidence>
<evidence type="ECO:0000256" key="7">
    <source>
        <dbReference type="ARBA" id="ARBA00023211"/>
    </source>
</evidence>
<feature type="domain" description="Peptidase M17 leucyl aminopeptidase N-terminal" evidence="10">
    <location>
        <begin position="34"/>
        <end position="115"/>
    </location>
</feature>
<dbReference type="GO" id="GO:0030145">
    <property type="term" value="F:manganese ion binding"/>
    <property type="evidence" value="ECO:0007669"/>
    <property type="project" value="UniProtKB-UniRule"/>
</dbReference>
<keyword evidence="4 8" id="KW-0031">Aminopeptidase</keyword>
<dbReference type="Gene3D" id="3.40.630.10">
    <property type="entry name" value="Zn peptidases"/>
    <property type="match status" value="1"/>
</dbReference>
<dbReference type="GO" id="GO:0070006">
    <property type="term" value="F:metalloaminopeptidase activity"/>
    <property type="evidence" value="ECO:0007669"/>
    <property type="project" value="InterPro"/>
</dbReference>
<feature type="binding site" evidence="8">
    <location>
        <position position="354"/>
    </location>
    <ligand>
        <name>Mn(2+)</name>
        <dbReference type="ChEBI" id="CHEBI:29035"/>
        <label>1</label>
    </ligand>
</feature>
<evidence type="ECO:0000256" key="1">
    <source>
        <dbReference type="ARBA" id="ARBA00000135"/>
    </source>
</evidence>
<comment type="function">
    <text evidence="8">Presumably involved in the processing and regular turnover of intracellular proteins. Catalyzes the removal of unsubstituted N-terminal amino acids from various peptides.</text>
</comment>
<evidence type="ECO:0000259" key="10">
    <source>
        <dbReference type="Pfam" id="PF02789"/>
    </source>
</evidence>
<comment type="similarity">
    <text evidence="3 8">Belongs to the peptidase M17 family.</text>
</comment>
<feature type="active site" evidence="8">
    <location>
        <position position="358"/>
    </location>
</feature>
<feature type="binding site" evidence="8">
    <location>
        <position position="277"/>
    </location>
    <ligand>
        <name>Mn(2+)</name>
        <dbReference type="ChEBI" id="CHEBI:29035"/>
        <label>1</label>
    </ligand>
</feature>
<evidence type="ECO:0000256" key="6">
    <source>
        <dbReference type="ARBA" id="ARBA00022801"/>
    </source>
</evidence>
<keyword evidence="12" id="KW-1185">Reference proteome</keyword>
<evidence type="ECO:0000256" key="5">
    <source>
        <dbReference type="ARBA" id="ARBA00022670"/>
    </source>
</evidence>
<reference evidence="11 12" key="1">
    <citation type="submission" date="2012-05" db="EMBL/GenBank/DDBJ databases">
        <title>The Genome Sequence of Sutterella wadsworthensis 2_1_59BFAA.</title>
        <authorList>
            <consortium name="The Broad Institute Genome Sequencing Platform"/>
            <person name="Earl A."/>
            <person name="Ward D."/>
            <person name="Feldgarden M."/>
            <person name="Gevers D."/>
            <person name="Daigneault M."/>
            <person name="Strauss J."/>
            <person name="Allen-Vercoe E."/>
            <person name="Walker B."/>
            <person name="Young S.K."/>
            <person name="Zeng Q."/>
            <person name="Gargeya S."/>
            <person name="Fitzgerald M."/>
            <person name="Haas B."/>
            <person name="Abouelleil A."/>
            <person name="Alvarado L."/>
            <person name="Arachchi H.M."/>
            <person name="Berlin A.M."/>
            <person name="Chapman S.B."/>
            <person name="Goldberg J."/>
            <person name="Griggs A."/>
            <person name="Gujja S."/>
            <person name="Hansen M."/>
            <person name="Howarth C."/>
            <person name="Imamovic A."/>
            <person name="Larimer J."/>
            <person name="McCowen C."/>
            <person name="Montmayeur A."/>
            <person name="Murphy C."/>
            <person name="Neiman D."/>
            <person name="Pearson M."/>
            <person name="Priest M."/>
            <person name="Roberts A."/>
            <person name="Saif S."/>
            <person name="Shea T."/>
            <person name="Sisk P."/>
            <person name="Sykes S."/>
            <person name="Wortman J."/>
            <person name="Nusbaum C."/>
            <person name="Birren B."/>
        </authorList>
    </citation>
    <scope>NUCLEOTIDE SEQUENCE [LARGE SCALE GENOMIC DNA]</scope>
    <source>
        <strain evidence="11 12">2_1_59BFAA</strain>
    </source>
</reference>
<feature type="binding site" evidence="8">
    <location>
        <position position="356"/>
    </location>
    <ligand>
        <name>Mn(2+)</name>
        <dbReference type="ChEBI" id="CHEBI:29035"/>
        <label>2</label>
    </ligand>
</feature>
<comment type="cofactor">
    <cofactor evidence="8">
        <name>Mn(2+)</name>
        <dbReference type="ChEBI" id="CHEBI:29035"/>
    </cofactor>
    <text evidence="8">Binds 2 manganese ions per subunit.</text>
</comment>
<evidence type="ECO:0000313" key="12">
    <source>
        <dbReference type="Proteomes" id="UP000005835"/>
    </source>
</evidence>
<dbReference type="PATRIC" id="fig|742823.3.peg.1773"/>
<dbReference type="RefSeq" id="WP_005436202.1">
    <property type="nucleotide sequence ID" value="NZ_JH815518.1"/>
</dbReference>
<comment type="catalytic activity">
    <reaction evidence="1 8">
        <text>Release of an N-terminal amino acid, Xaa-|-Yaa-, in which Xaa is preferably Leu, but may be other amino acids including Pro although not Arg or Lys, and Yaa may be Pro. Amino acid amides and methyl esters are also readily hydrolyzed, but rates on arylamides are exceedingly low.</text>
        <dbReference type="EC" id="3.4.11.1"/>
    </reaction>
</comment>
<dbReference type="GO" id="GO:0005737">
    <property type="term" value="C:cytoplasm"/>
    <property type="evidence" value="ECO:0007669"/>
    <property type="project" value="UniProtKB-SubCell"/>
</dbReference>
<evidence type="ECO:0000256" key="3">
    <source>
        <dbReference type="ARBA" id="ARBA00009528"/>
    </source>
</evidence>
<dbReference type="eggNOG" id="COG0260">
    <property type="taxonomic scope" value="Bacteria"/>
</dbReference>
<keyword evidence="7 8" id="KW-0464">Manganese</keyword>
<dbReference type="EC" id="3.4.11.1" evidence="8"/>
<feature type="binding site" evidence="8">
    <location>
        <position position="295"/>
    </location>
    <ligand>
        <name>Mn(2+)</name>
        <dbReference type="ChEBI" id="CHEBI:29035"/>
        <label>2</label>
    </ligand>
</feature>
<dbReference type="HAMAP" id="MF_00181">
    <property type="entry name" value="Cytosol_peptidase_M17"/>
    <property type="match status" value="1"/>
</dbReference>
<dbReference type="STRING" id="742823.HMPREF9465_01778"/>
<comment type="caution">
    <text evidence="11">The sequence shown here is derived from an EMBL/GenBank/DDBJ whole genome shotgun (WGS) entry which is preliminary data.</text>
</comment>
<organism evidence="11 12">
    <name type="scientific">Sutterella wadsworthensis 2_1_59BFAA</name>
    <dbReference type="NCBI Taxonomy" id="742823"/>
    <lineage>
        <taxon>Bacteria</taxon>
        <taxon>Pseudomonadati</taxon>
        <taxon>Pseudomonadota</taxon>
        <taxon>Betaproteobacteria</taxon>
        <taxon>Burkholderiales</taxon>
        <taxon>Sutterellaceae</taxon>
        <taxon>Sutterella</taxon>
    </lineage>
</organism>
<keyword evidence="6 8" id="KW-0378">Hydrolase</keyword>
<evidence type="ECO:0000256" key="2">
    <source>
        <dbReference type="ARBA" id="ARBA00000967"/>
    </source>
</evidence>
<feature type="binding site" evidence="8">
    <location>
        <position position="356"/>
    </location>
    <ligand>
        <name>Mn(2+)</name>
        <dbReference type="ChEBI" id="CHEBI:29035"/>
        <label>1</label>
    </ligand>
</feature>
<keyword evidence="8" id="KW-0479">Metal-binding</keyword>
<comment type="catalytic activity">
    <reaction evidence="2 8">
        <text>Release of an N-terminal amino acid, preferentially leucine, but not glutamic or aspartic acids.</text>
        <dbReference type="EC" id="3.4.11.10"/>
    </reaction>
</comment>
<dbReference type="PANTHER" id="PTHR11963:SF23">
    <property type="entry name" value="CYTOSOL AMINOPEPTIDASE"/>
    <property type="match status" value="1"/>
</dbReference>
<sequence length="501" mass="52657">MTPALRFLSTAITTASPDDASGSLFIAGVFLNGGKPRLTPSAAKFDEARGGTLTRMIECGAFDAKAGSTLFLGETEAFPNGFAVLGLGEEKDFSRKVFAECAAKAARAFAWAESQAYAVQEWLPPKTSGKSSARLFSTAVLNALTPRFTLKTEHDDGIRTKRIFWIDDLVTDKLVQGLDEGVVTAEAMSISRGLADLPGNVCTPAYLAEAVQNAAAGMTTVEVEVLDEHQIEELGMGAFLSVAKGSTVPPRFIAIRYRGTNAALPPVAFVGKGITFDTGGISLKPAANMADMTYDMSGAAVVIGTVMAAARAKLPVNLLGVVAACENLPSGSAAKPGDVVTSLSGKTIEILNTDCEGRMILADALTWTARQKPELIIDAATLTGACCVALGAPYSGLFTSDDALAHDLIKAGRDSLDDVWRLPIGAEYAKLMKTPAADIANQATVRDGGASSAAAFLSVFAEDVRWAHLDIAATANTSGRDRHSTGRPVPMLMRFLLKKMR</sequence>
<dbReference type="GO" id="GO:0006508">
    <property type="term" value="P:proteolysis"/>
    <property type="evidence" value="ECO:0007669"/>
    <property type="project" value="UniProtKB-KW"/>
</dbReference>
<dbReference type="SUPFAM" id="SSF52949">
    <property type="entry name" value="Macro domain-like"/>
    <property type="match status" value="1"/>
</dbReference>
<dbReference type="EC" id="3.4.11.10" evidence="8"/>
<dbReference type="Pfam" id="PF02789">
    <property type="entry name" value="Peptidase_M17_N"/>
    <property type="match status" value="1"/>
</dbReference>
<dbReference type="NCBIfam" id="NF002074">
    <property type="entry name" value="PRK00913.1-4"/>
    <property type="match status" value="1"/>
</dbReference>
<dbReference type="AlphaFoldDB" id="K1JKP0"/>
<dbReference type="InterPro" id="IPR023042">
    <property type="entry name" value="Peptidase_M17_leu_NH2_pept"/>
</dbReference>
<dbReference type="InterPro" id="IPR000819">
    <property type="entry name" value="Peptidase_M17_C"/>
</dbReference>
<evidence type="ECO:0000313" key="11">
    <source>
        <dbReference type="EMBL" id="EKB30731.1"/>
    </source>
</evidence>
<dbReference type="InterPro" id="IPR008283">
    <property type="entry name" value="Peptidase_M17_N"/>
</dbReference>
<dbReference type="PANTHER" id="PTHR11963">
    <property type="entry name" value="LEUCINE AMINOPEPTIDASE-RELATED"/>
    <property type="match status" value="1"/>
</dbReference>
<feature type="active site" evidence="8">
    <location>
        <position position="284"/>
    </location>
</feature>
<evidence type="ECO:0000256" key="8">
    <source>
        <dbReference type="HAMAP-Rule" id="MF_00181"/>
    </source>
</evidence>
<dbReference type="SUPFAM" id="SSF53187">
    <property type="entry name" value="Zn-dependent exopeptidases"/>
    <property type="match status" value="1"/>
</dbReference>
<feature type="domain" description="Cytosol aminopeptidase" evidence="9">
    <location>
        <begin position="191"/>
        <end position="492"/>
    </location>
</feature>
<dbReference type="OrthoDB" id="9809354at2"/>
<dbReference type="Gene3D" id="3.40.220.10">
    <property type="entry name" value="Leucine Aminopeptidase, subunit E, domain 1"/>
    <property type="match status" value="1"/>
</dbReference>
<dbReference type="InterPro" id="IPR043472">
    <property type="entry name" value="Macro_dom-like"/>
</dbReference>
<dbReference type="CDD" id="cd00433">
    <property type="entry name" value="Peptidase_M17"/>
    <property type="match status" value="1"/>
</dbReference>